<proteinExistence type="predicted"/>
<dbReference type="AlphaFoldDB" id="A0A8I3WSV4"/>
<evidence type="ECO:0000313" key="1">
    <source>
        <dbReference type="Ensembl" id="ENSCJAP00000080929.1"/>
    </source>
</evidence>
<name>A0A8I3WSV4_CALJA</name>
<dbReference type="Proteomes" id="UP000008225">
    <property type="component" value="Chromosome 18"/>
</dbReference>
<reference evidence="1 2" key="1">
    <citation type="submission" date="2009-03" db="EMBL/GenBank/DDBJ databases">
        <authorList>
            <person name="Warren W."/>
            <person name="Ye L."/>
            <person name="Minx P."/>
            <person name="Worley K."/>
            <person name="Gibbs R."/>
            <person name="Wilson R.K."/>
        </authorList>
    </citation>
    <scope>NUCLEOTIDE SEQUENCE [LARGE SCALE GENOMIC DNA]</scope>
</reference>
<evidence type="ECO:0008006" key="3">
    <source>
        <dbReference type="Google" id="ProtNLM"/>
    </source>
</evidence>
<reference evidence="1" key="3">
    <citation type="submission" date="2025-09" db="UniProtKB">
        <authorList>
            <consortium name="Ensembl"/>
        </authorList>
    </citation>
    <scope>IDENTIFICATION</scope>
</reference>
<keyword evidence="2" id="KW-1185">Reference proteome</keyword>
<dbReference type="Ensembl" id="ENSCJAT00000129066.1">
    <property type="protein sequence ID" value="ENSCJAP00000080929.1"/>
    <property type="gene ID" value="ENSCJAG00000074194.1"/>
</dbReference>
<protein>
    <recommendedName>
        <fullName evidence="3">DUF1725 domain-containing protein</fullName>
    </recommendedName>
</protein>
<sequence length="71" mass="8438">MIDWIKKTWHINTMQYYAAIKKGEFTSFAGTWMKLETIILSKLTQEQKIKIQSIPNNYRQLHLGVIKSFPH</sequence>
<organism evidence="1 2">
    <name type="scientific">Callithrix jacchus</name>
    <name type="common">White-tufted-ear marmoset</name>
    <name type="synonym">Simia Jacchus</name>
    <dbReference type="NCBI Taxonomy" id="9483"/>
    <lineage>
        <taxon>Eukaryota</taxon>
        <taxon>Metazoa</taxon>
        <taxon>Chordata</taxon>
        <taxon>Craniata</taxon>
        <taxon>Vertebrata</taxon>
        <taxon>Euteleostomi</taxon>
        <taxon>Mammalia</taxon>
        <taxon>Eutheria</taxon>
        <taxon>Euarchontoglires</taxon>
        <taxon>Primates</taxon>
        <taxon>Haplorrhini</taxon>
        <taxon>Platyrrhini</taxon>
        <taxon>Cebidae</taxon>
        <taxon>Callitrichinae</taxon>
        <taxon>Callithrix</taxon>
        <taxon>Callithrix</taxon>
    </lineage>
</organism>
<accession>A0A8I3WSV4</accession>
<dbReference type="GeneTree" id="ENSGT01050000245479"/>
<reference evidence="1" key="2">
    <citation type="submission" date="2025-08" db="UniProtKB">
        <authorList>
            <consortium name="Ensembl"/>
        </authorList>
    </citation>
    <scope>IDENTIFICATION</scope>
</reference>
<evidence type="ECO:0000313" key="2">
    <source>
        <dbReference type="Proteomes" id="UP000008225"/>
    </source>
</evidence>